<dbReference type="PANTHER" id="PTHR38041">
    <property type="entry name" value="CHORISMATE MUTASE"/>
    <property type="match status" value="1"/>
</dbReference>
<dbReference type="InterPro" id="IPR036979">
    <property type="entry name" value="CM_dom_sf"/>
</dbReference>
<dbReference type="AlphaFoldDB" id="A0A7W8A3X1"/>
<dbReference type="SUPFAM" id="SSF48600">
    <property type="entry name" value="Chorismate mutase II"/>
    <property type="match status" value="1"/>
</dbReference>
<evidence type="ECO:0000313" key="7">
    <source>
        <dbReference type="EMBL" id="MBB5079141.1"/>
    </source>
</evidence>
<protein>
    <recommendedName>
        <fullName evidence="2 5">Chorismate mutase</fullName>
        <ecNumber evidence="2 5">5.4.99.5</ecNumber>
    </recommendedName>
</protein>
<dbReference type="Proteomes" id="UP000568380">
    <property type="component" value="Unassembled WGS sequence"/>
</dbReference>
<dbReference type="EMBL" id="JACHIN010000006">
    <property type="protein sequence ID" value="MBB5079141.1"/>
    <property type="molecule type" value="Genomic_DNA"/>
</dbReference>
<name>A0A7W8A3X1_9ACTN</name>
<dbReference type="PANTHER" id="PTHR38041:SF2">
    <property type="entry name" value="SECRETED CHORISMATE MUTASE"/>
    <property type="match status" value="1"/>
</dbReference>
<dbReference type="GO" id="GO:0009697">
    <property type="term" value="P:salicylic acid biosynthetic process"/>
    <property type="evidence" value="ECO:0007669"/>
    <property type="project" value="TreeGrafter"/>
</dbReference>
<comment type="caution">
    <text evidence="7">The sequence shown here is derived from an EMBL/GenBank/DDBJ whole genome shotgun (WGS) entry which is preliminary data.</text>
</comment>
<comment type="pathway">
    <text evidence="1 5">Metabolic intermediate biosynthesis; prephenate biosynthesis; prephenate from chorismate: step 1/1.</text>
</comment>
<dbReference type="InterPro" id="IPR036263">
    <property type="entry name" value="Chorismate_II_sf"/>
</dbReference>
<evidence type="ECO:0000256" key="5">
    <source>
        <dbReference type="PIRNR" id="PIRNR026640"/>
    </source>
</evidence>
<evidence type="ECO:0000313" key="8">
    <source>
        <dbReference type="Proteomes" id="UP000568380"/>
    </source>
</evidence>
<dbReference type="PROSITE" id="PS51168">
    <property type="entry name" value="CHORISMATE_MUT_2"/>
    <property type="match status" value="1"/>
</dbReference>
<dbReference type="InterPro" id="IPR002701">
    <property type="entry name" value="CM_II_prokaryot"/>
</dbReference>
<keyword evidence="3" id="KW-0732">Signal</keyword>
<dbReference type="RefSeq" id="WP_184964551.1">
    <property type="nucleotide sequence ID" value="NZ_JACHIN010000006.1"/>
</dbReference>
<comment type="catalytic activity">
    <reaction evidence="5">
        <text>chorismate = prephenate</text>
        <dbReference type="Rhea" id="RHEA:13897"/>
        <dbReference type="ChEBI" id="CHEBI:29748"/>
        <dbReference type="ChEBI" id="CHEBI:29934"/>
        <dbReference type="EC" id="5.4.99.5"/>
    </reaction>
</comment>
<evidence type="ECO:0000256" key="3">
    <source>
        <dbReference type="ARBA" id="ARBA00022729"/>
    </source>
</evidence>
<dbReference type="NCBIfam" id="TIGR01806">
    <property type="entry name" value="CM_mono2"/>
    <property type="match status" value="1"/>
</dbReference>
<dbReference type="PIRSF" id="PIRSF026640">
    <property type="entry name" value="Peripl_chor_mut"/>
    <property type="match status" value="1"/>
</dbReference>
<evidence type="ECO:0000256" key="4">
    <source>
        <dbReference type="ARBA" id="ARBA00023235"/>
    </source>
</evidence>
<comment type="function">
    <text evidence="5">Catalyzes the Claisen rearrangement of chorismate to prephenate.</text>
</comment>
<evidence type="ECO:0000256" key="1">
    <source>
        <dbReference type="ARBA" id="ARBA00004817"/>
    </source>
</evidence>
<dbReference type="Gene3D" id="1.20.59.10">
    <property type="entry name" value="Chorismate mutase"/>
    <property type="match status" value="1"/>
</dbReference>
<keyword evidence="8" id="KW-1185">Reference proteome</keyword>
<sequence>MLVVTVLLLSVTVVPDISGFVALAADRIELADQVAAAKWGTGQPIDDPPREEQVLASVAERSVRLGIDPASATAVFRDQIEASKLVQRALFRRWHADPGSRPTHRPDLLTEVRPRLDRITEDMLEALKAAERARALPSCERKLTWAAFRVSARRDLDRPHRAGLHRALGSFCGAQLVSW</sequence>
<dbReference type="GO" id="GO:0004106">
    <property type="term" value="F:chorismate mutase activity"/>
    <property type="evidence" value="ECO:0007669"/>
    <property type="project" value="UniProtKB-EC"/>
</dbReference>
<organism evidence="7 8">
    <name type="scientific">Nonomuraea endophytica</name>
    <dbReference type="NCBI Taxonomy" id="714136"/>
    <lineage>
        <taxon>Bacteria</taxon>
        <taxon>Bacillati</taxon>
        <taxon>Actinomycetota</taxon>
        <taxon>Actinomycetes</taxon>
        <taxon>Streptosporangiales</taxon>
        <taxon>Streptosporangiaceae</taxon>
        <taxon>Nonomuraea</taxon>
    </lineage>
</organism>
<dbReference type="EC" id="5.4.99.5" evidence="2 5"/>
<proteinExistence type="predicted"/>
<evidence type="ECO:0000259" key="6">
    <source>
        <dbReference type="PROSITE" id="PS51168"/>
    </source>
</evidence>
<keyword evidence="4 5" id="KW-0413">Isomerase</keyword>
<accession>A0A7W8A3X1</accession>
<feature type="domain" description="Chorismate mutase" evidence="6">
    <location>
        <begin position="1"/>
        <end position="91"/>
    </location>
</feature>
<dbReference type="InterPro" id="IPR008240">
    <property type="entry name" value="Chorismate_mutase_periplasmic"/>
</dbReference>
<reference evidence="7 8" key="1">
    <citation type="submission" date="2020-08" db="EMBL/GenBank/DDBJ databases">
        <title>Genomic Encyclopedia of Type Strains, Phase IV (KMG-IV): sequencing the most valuable type-strain genomes for metagenomic binning, comparative biology and taxonomic classification.</title>
        <authorList>
            <person name="Goeker M."/>
        </authorList>
    </citation>
    <scope>NUCLEOTIDE SEQUENCE [LARGE SCALE GENOMIC DNA]</scope>
    <source>
        <strain evidence="7 8">DSM 45385</strain>
    </source>
</reference>
<dbReference type="UniPathway" id="UPA00120">
    <property type="reaction ID" value="UER00203"/>
</dbReference>
<dbReference type="NCBIfam" id="NF006741">
    <property type="entry name" value="PRK09269.1"/>
    <property type="match status" value="1"/>
</dbReference>
<dbReference type="GO" id="GO:0046417">
    <property type="term" value="P:chorismate metabolic process"/>
    <property type="evidence" value="ECO:0007669"/>
    <property type="project" value="InterPro"/>
</dbReference>
<gene>
    <name evidence="7" type="ORF">HNR40_004627</name>
</gene>
<dbReference type="InterPro" id="IPR051331">
    <property type="entry name" value="Chorismate_mutase-related"/>
</dbReference>
<dbReference type="Pfam" id="PF01817">
    <property type="entry name" value="CM_2"/>
    <property type="match status" value="1"/>
</dbReference>
<evidence type="ECO:0000256" key="2">
    <source>
        <dbReference type="ARBA" id="ARBA00012404"/>
    </source>
</evidence>
<dbReference type="SMART" id="SM00830">
    <property type="entry name" value="CM_2"/>
    <property type="match status" value="1"/>
</dbReference>